<proteinExistence type="inferred from homology"/>
<dbReference type="GO" id="GO:0004222">
    <property type="term" value="F:metalloendopeptidase activity"/>
    <property type="evidence" value="ECO:0007669"/>
    <property type="project" value="InterPro"/>
</dbReference>
<comment type="caution">
    <text evidence="13">The sequence shown here is derived from an EMBL/GenBank/DDBJ whole genome shotgun (WGS) entry which is preliminary data.</text>
</comment>
<feature type="transmembrane region" description="Helical" evidence="11">
    <location>
        <begin position="54"/>
        <end position="76"/>
    </location>
</feature>
<keyword evidence="7 11" id="KW-1133">Transmembrane helix</keyword>
<evidence type="ECO:0000313" key="13">
    <source>
        <dbReference type="EMBL" id="GIM48398.1"/>
    </source>
</evidence>
<comment type="cofactor">
    <cofactor evidence="10">
        <name>Zn(2+)</name>
        <dbReference type="ChEBI" id="CHEBI:29105"/>
    </cofactor>
    <text evidence="10">Binds 1 zinc ion per subunit.</text>
</comment>
<sequence length="407" mass="47121">MYNFTIGLSMLISLLLIIVNALVSYVIGIIGKNTYEKTGAIEIAINKLNVLNQYIYNIFSISSVFLTGMIMLPHMRVFLKPLGSWGKAIFFLSLVILIFVNSILNQLILHPTKQMIRGTNETKKELLYNHLRFLVFFYFPIIIIPLIKMILPSELKSRLFSDKILNIISSMSIIFIVLLVTPLFVGIVLKAVPMNSNELNQKLANILKKANIQNCKIYIWSTKNRKIANALVTGYIQKRIYVSDYLLENFTEDEVQSIIAHEIGHIKKNHLMIRLGFILLGNVLFRIVGLLLDYYNHIIPFWVGICIISALFILYFYILFLAISRSQERQADSFVLQIGIDPEVFISALYKLTKLNHSLFRFNRFQEILRTHPSTEQRIEWVRKKAKISNRKIELVQERGEHDIPLI</sequence>
<dbReference type="InterPro" id="IPR001915">
    <property type="entry name" value="Peptidase_M48"/>
</dbReference>
<dbReference type="RefSeq" id="WP_282201279.1">
    <property type="nucleotide sequence ID" value="NZ_BOQE01000001.1"/>
</dbReference>
<comment type="similarity">
    <text evidence="10">Belongs to the peptidase M48 family.</text>
</comment>
<feature type="transmembrane region" description="Helical" evidence="11">
    <location>
        <begin position="298"/>
        <end position="323"/>
    </location>
</feature>
<keyword evidence="3 11" id="KW-0812">Transmembrane</keyword>
<dbReference type="PANTHER" id="PTHR43221">
    <property type="entry name" value="PROTEASE HTPX"/>
    <property type="match status" value="1"/>
</dbReference>
<evidence type="ECO:0000256" key="4">
    <source>
        <dbReference type="ARBA" id="ARBA00022723"/>
    </source>
</evidence>
<evidence type="ECO:0000256" key="2">
    <source>
        <dbReference type="ARBA" id="ARBA00022670"/>
    </source>
</evidence>
<evidence type="ECO:0000256" key="8">
    <source>
        <dbReference type="ARBA" id="ARBA00023049"/>
    </source>
</evidence>
<evidence type="ECO:0000256" key="5">
    <source>
        <dbReference type="ARBA" id="ARBA00022801"/>
    </source>
</evidence>
<reference evidence="13" key="1">
    <citation type="journal article" date="2023" name="Int. J. Syst. Evol. Microbiol.">
        <title>Collibacillus ludicampi gen. nov., sp. nov., a new soil bacterium of the family Alicyclobacillaceae.</title>
        <authorList>
            <person name="Jojima T."/>
            <person name="Ioku Y."/>
            <person name="Fukuta Y."/>
            <person name="Shirasaka N."/>
            <person name="Matsumura Y."/>
            <person name="Mori M."/>
        </authorList>
    </citation>
    <scope>NUCLEOTIDE SEQUENCE</scope>
    <source>
        <strain evidence="13">TP075</strain>
    </source>
</reference>
<evidence type="ECO:0000256" key="9">
    <source>
        <dbReference type="ARBA" id="ARBA00023136"/>
    </source>
</evidence>
<keyword evidence="9 11" id="KW-0472">Membrane</keyword>
<dbReference type="GO" id="GO:0006508">
    <property type="term" value="P:proteolysis"/>
    <property type="evidence" value="ECO:0007669"/>
    <property type="project" value="UniProtKB-KW"/>
</dbReference>
<feature type="transmembrane region" description="Helical" evidence="11">
    <location>
        <begin position="130"/>
        <end position="151"/>
    </location>
</feature>
<feature type="transmembrane region" description="Helical" evidence="11">
    <location>
        <begin position="171"/>
        <end position="192"/>
    </location>
</feature>
<evidence type="ECO:0000256" key="3">
    <source>
        <dbReference type="ARBA" id="ARBA00022692"/>
    </source>
</evidence>
<feature type="transmembrane region" description="Helical" evidence="11">
    <location>
        <begin position="88"/>
        <end position="109"/>
    </location>
</feature>
<keyword evidence="14" id="KW-1185">Reference proteome</keyword>
<evidence type="ECO:0000256" key="10">
    <source>
        <dbReference type="RuleBase" id="RU003983"/>
    </source>
</evidence>
<accession>A0AAV4LKQ7</accession>
<evidence type="ECO:0000259" key="12">
    <source>
        <dbReference type="Pfam" id="PF01435"/>
    </source>
</evidence>
<name>A0AAV4LKQ7_9BACL</name>
<keyword evidence="8 10" id="KW-0482">Metalloprotease</keyword>
<keyword evidence="5 10" id="KW-0378">Hydrolase</keyword>
<keyword evidence="1" id="KW-1003">Cell membrane</keyword>
<evidence type="ECO:0000256" key="11">
    <source>
        <dbReference type="SAM" id="Phobius"/>
    </source>
</evidence>
<gene>
    <name evidence="13" type="ORF">DNHGIG_39470</name>
</gene>
<dbReference type="InterPro" id="IPR050083">
    <property type="entry name" value="HtpX_protease"/>
</dbReference>
<keyword evidence="6 10" id="KW-0862">Zinc</keyword>
<evidence type="ECO:0000313" key="14">
    <source>
        <dbReference type="Proteomes" id="UP001057291"/>
    </source>
</evidence>
<evidence type="ECO:0000256" key="1">
    <source>
        <dbReference type="ARBA" id="ARBA00022475"/>
    </source>
</evidence>
<dbReference type="GO" id="GO:0046872">
    <property type="term" value="F:metal ion binding"/>
    <property type="evidence" value="ECO:0007669"/>
    <property type="project" value="UniProtKB-KW"/>
</dbReference>
<keyword evidence="4" id="KW-0479">Metal-binding</keyword>
<dbReference type="EMBL" id="BOQE01000001">
    <property type="protein sequence ID" value="GIM48398.1"/>
    <property type="molecule type" value="Genomic_DNA"/>
</dbReference>
<dbReference type="PANTHER" id="PTHR43221:SF2">
    <property type="entry name" value="PROTEASE HTPX HOMOLOG"/>
    <property type="match status" value="1"/>
</dbReference>
<dbReference type="AlphaFoldDB" id="A0AAV4LKQ7"/>
<feature type="transmembrane region" description="Helical" evidence="11">
    <location>
        <begin position="6"/>
        <end position="27"/>
    </location>
</feature>
<protein>
    <submittedName>
        <fullName evidence="13">Peptidase M48</fullName>
    </submittedName>
</protein>
<dbReference type="Gene3D" id="3.30.2010.10">
    <property type="entry name" value="Metalloproteases ('zincins'), catalytic domain"/>
    <property type="match status" value="1"/>
</dbReference>
<evidence type="ECO:0000256" key="7">
    <source>
        <dbReference type="ARBA" id="ARBA00022989"/>
    </source>
</evidence>
<feature type="domain" description="Peptidase M48" evidence="12">
    <location>
        <begin position="195"/>
        <end position="384"/>
    </location>
</feature>
<feature type="transmembrane region" description="Helical" evidence="11">
    <location>
        <begin position="271"/>
        <end position="292"/>
    </location>
</feature>
<evidence type="ECO:0000256" key="6">
    <source>
        <dbReference type="ARBA" id="ARBA00022833"/>
    </source>
</evidence>
<dbReference type="Pfam" id="PF01435">
    <property type="entry name" value="Peptidase_M48"/>
    <property type="match status" value="1"/>
</dbReference>
<dbReference type="Proteomes" id="UP001057291">
    <property type="component" value="Unassembled WGS sequence"/>
</dbReference>
<organism evidence="13 14">
    <name type="scientific">Collibacillus ludicampi</name>
    <dbReference type="NCBI Taxonomy" id="2771369"/>
    <lineage>
        <taxon>Bacteria</taxon>
        <taxon>Bacillati</taxon>
        <taxon>Bacillota</taxon>
        <taxon>Bacilli</taxon>
        <taxon>Bacillales</taxon>
        <taxon>Alicyclobacillaceae</taxon>
        <taxon>Collibacillus</taxon>
    </lineage>
</organism>
<keyword evidence="2 10" id="KW-0645">Protease</keyword>